<comment type="caution">
    <text evidence="2">The sequence shown here is derived from an EMBL/GenBank/DDBJ whole genome shotgun (WGS) entry which is preliminary data.</text>
</comment>
<keyword evidence="1" id="KW-1133">Transmembrane helix</keyword>
<dbReference type="PANTHER" id="PTHR38434:SF1">
    <property type="entry name" value="BLL2549 PROTEIN"/>
    <property type="match status" value="1"/>
</dbReference>
<feature type="transmembrane region" description="Helical" evidence="1">
    <location>
        <begin position="109"/>
        <end position="128"/>
    </location>
</feature>
<gene>
    <name evidence="2" type="ORF">ACFORL_10775</name>
</gene>
<accession>A0ABV8CGV1</accession>
<name>A0ABV8CGV1_9GAMM</name>
<protein>
    <submittedName>
        <fullName evidence="2">DUF2339 domain-containing protein</fullName>
    </submittedName>
</protein>
<dbReference type="InterPro" id="IPR019286">
    <property type="entry name" value="DUF2339_TM"/>
</dbReference>
<feature type="transmembrane region" description="Helical" evidence="1">
    <location>
        <begin position="321"/>
        <end position="341"/>
    </location>
</feature>
<sequence length="534" mass="59331">MESGVISKRLQAIEERLARLETALNLPVAHSANRPITETAAETKSVERHGNWLGMIAVICFILAAGFIIKLAIDSGWLTPVRQIGLALCFGGVLIGSGFLLLSSDKPYASLLPAAGVIVLYLTVFAAHRLYFLITFHAGLGFTSLVSGVCIWLYLRLRHDIFSIIVALGAYLAPITLDLRDDTLFSLYYFLICSCTFATLSIWVKSRSLTAIAAYLAILITGLIGFNLQQDEFIAVVLALHFLVFAIGTYFYSQQNKQPMTEKEAWSLFPVLVIFYAMEYFYINRALPGLAPWFSIAFAMILMGLYLSARKWFAEQLVSSQSLIMAFSTLVFFHSVYLELLPDNLKPWLFSFFVISLAVLPSSTWTGRKRLPYLVPGLAVIIILAIEYINILLHLFGDSDPYWAIVAAVSFGSLWGMLLRQRNTLKGKEDYGWILLAAAHILGLSACYQLVDSSLAVSALWLFYAMVVIGFGYYRKDRLITRSALLILAAAAAKALLYDAASTPTVVRILCLLLTGMVLYGCGFLLRKTAQWPE</sequence>
<feature type="transmembrane region" description="Helical" evidence="1">
    <location>
        <begin position="211"/>
        <end position="228"/>
    </location>
</feature>
<dbReference type="RefSeq" id="WP_382343877.1">
    <property type="nucleotide sequence ID" value="NZ_JBHSAB010000024.1"/>
</dbReference>
<feature type="transmembrane region" description="Helical" evidence="1">
    <location>
        <begin position="431"/>
        <end position="451"/>
    </location>
</feature>
<feature type="transmembrane region" description="Helical" evidence="1">
    <location>
        <begin position="265"/>
        <end position="283"/>
    </location>
</feature>
<keyword evidence="1" id="KW-0812">Transmembrane</keyword>
<feature type="transmembrane region" description="Helical" evidence="1">
    <location>
        <begin position="134"/>
        <end position="154"/>
    </location>
</feature>
<feature type="transmembrane region" description="Helical" evidence="1">
    <location>
        <begin position="161"/>
        <end position="179"/>
    </location>
</feature>
<evidence type="ECO:0000256" key="1">
    <source>
        <dbReference type="SAM" id="Phobius"/>
    </source>
</evidence>
<proteinExistence type="predicted"/>
<feature type="transmembrane region" description="Helical" evidence="1">
    <location>
        <begin position="289"/>
        <end position="309"/>
    </location>
</feature>
<feature type="transmembrane region" description="Helical" evidence="1">
    <location>
        <begin position="507"/>
        <end position="526"/>
    </location>
</feature>
<feature type="transmembrane region" description="Helical" evidence="1">
    <location>
        <begin position="185"/>
        <end position="204"/>
    </location>
</feature>
<feature type="transmembrane region" description="Helical" evidence="1">
    <location>
        <begin position="234"/>
        <end position="253"/>
    </location>
</feature>
<keyword evidence="1" id="KW-0472">Membrane</keyword>
<evidence type="ECO:0000313" key="3">
    <source>
        <dbReference type="Proteomes" id="UP001595758"/>
    </source>
</evidence>
<dbReference type="EMBL" id="JBHSAB010000024">
    <property type="protein sequence ID" value="MFC3909553.1"/>
    <property type="molecule type" value="Genomic_DNA"/>
</dbReference>
<keyword evidence="3" id="KW-1185">Reference proteome</keyword>
<feature type="transmembrane region" description="Helical" evidence="1">
    <location>
        <begin position="347"/>
        <end position="366"/>
    </location>
</feature>
<feature type="transmembrane region" description="Helical" evidence="1">
    <location>
        <begin position="52"/>
        <end position="72"/>
    </location>
</feature>
<feature type="transmembrane region" description="Helical" evidence="1">
    <location>
        <begin position="483"/>
        <end position="501"/>
    </location>
</feature>
<feature type="transmembrane region" description="Helical" evidence="1">
    <location>
        <begin position="84"/>
        <end position="102"/>
    </location>
</feature>
<feature type="transmembrane region" description="Helical" evidence="1">
    <location>
        <begin position="457"/>
        <end position="474"/>
    </location>
</feature>
<organism evidence="2 3">
    <name type="scientific">Legionella dresdenensis</name>
    <dbReference type="NCBI Taxonomy" id="450200"/>
    <lineage>
        <taxon>Bacteria</taxon>
        <taxon>Pseudomonadati</taxon>
        <taxon>Pseudomonadota</taxon>
        <taxon>Gammaproteobacteria</taxon>
        <taxon>Legionellales</taxon>
        <taxon>Legionellaceae</taxon>
        <taxon>Legionella</taxon>
    </lineage>
</organism>
<evidence type="ECO:0000313" key="2">
    <source>
        <dbReference type="EMBL" id="MFC3909553.1"/>
    </source>
</evidence>
<dbReference type="Pfam" id="PF10101">
    <property type="entry name" value="DUF2339"/>
    <property type="match status" value="1"/>
</dbReference>
<dbReference type="PANTHER" id="PTHR38434">
    <property type="entry name" value="BLL2549 PROTEIN"/>
    <property type="match status" value="1"/>
</dbReference>
<feature type="transmembrane region" description="Helical" evidence="1">
    <location>
        <begin position="402"/>
        <end position="419"/>
    </location>
</feature>
<dbReference type="Proteomes" id="UP001595758">
    <property type="component" value="Unassembled WGS sequence"/>
</dbReference>
<feature type="transmembrane region" description="Helical" evidence="1">
    <location>
        <begin position="373"/>
        <end position="396"/>
    </location>
</feature>
<reference evidence="3" key="1">
    <citation type="journal article" date="2019" name="Int. J. Syst. Evol. Microbiol.">
        <title>The Global Catalogue of Microorganisms (GCM) 10K type strain sequencing project: providing services to taxonomists for standard genome sequencing and annotation.</title>
        <authorList>
            <consortium name="The Broad Institute Genomics Platform"/>
            <consortium name="The Broad Institute Genome Sequencing Center for Infectious Disease"/>
            <person name="Wu L."/>
            <person name="Ma J."/>
        </authorList>
    </citation>
    <scope>NUCLEOTIDE SEQUENCE [LARGE SCALE GENOMIC DNA]</scope>
    <source>
        <strain evidence="3">CCUG 59858</strain>
    </source>
</reference>